<keyword evidence="1 3" id="KW-0863">Zinc-finger</keyword>
<dbReference type="WBParaSite" id="Minc3s00714g16440">
    <property type="protein sequence ID" value="Minc3s00714g16440"/>
    <property type="gene ID" value="Minc3s00714g16440"/>
</dbReference>
<evidence type="ECO:0000256" key="2">
    <source>
        <dbReference type="ARBA" id="ARBA00022833"/>
    </source>
</evidence>
<dbReference type="Pfam" id="PF13639">
    <property type="entry name" value="zf-RING_2"/>
    <property type="match status" value="1"/>
</dbReference>
<evidence type="ECO:0000256" key="1">
    <source>
        <dbReference type="ARBA" id="ARBA00022771"/>
    </source>
</evidence>
<keyword evidence="5" id="KW-1185">Reference proteome</keyword>
<organism evidence="5 6">
    <name type="scientific">Meloidogyne incognita</name>
    <name type="common">Southern root-knot nematode worm</name>
    <name type="synonym">Oxyuris incognita</name>
    <dbReference type="NCBI Taxonomy" id="6306"/>
    <lineage>
        <taxon>Eukaryota</taxon>
        <taxon>Metazoa</taxon>
        <taxon>Ecdysozoa</taxon>
        <taxon>Nematoda</taxon>
        <taxon>Chromadorea</taxon>
        <taxon>Rhabditida</taxon>
        <taxon>Tylenchina</taxon>
        <taxon>Tylenchomorpha</taxon>
        <taxon>Tylenchoidea</taxon>
        <taxon>Meloidogynidae</taxon>
        <taxon>Meloidogyninae</taxon>
        <taxon>Meloidogyne</taxon>
        <taxon>Meloidogyne incognita group</taxon>
    </lineage>
</organism>
<dbReference type="SUPFAM" id="SSF57850">
    <property type="entry name" value="RING/U-box"/>
    <property type="match status" value="2"/>
</dbReference>
<dbReference type="PROSITE" id="PS50089">
    <property type="entry name" value="ZF_RING_2"/>
    <property type="match status" value="1"/>
</dbReference>
<dbReference type="InterPro" id="IPR001841">
    <property type="entry name" value="Znf_RING"/>
</dbReference>
<proteinExistence type="predicted"/>
<dbReference type="SMART" id="SM00184">
    <property type="entry name" value="RING"/>
    <property type="match status" value="1"/>
</dbReference>
<evidence type="ECO:0000256" key="3">
    <source>
        <dbReference type="PROSITE-ProRule" id="PRU00175"/>
    </source>
</evidence>
<name>A0A914LQJ8_MELIC</name>
<dbReference type="PANTHER" id="PTHR47662">
    <property type="entry name" value="RING-TYPE DOMAIN-CONTAINING PROTEIN"/>
    <property type="match status" value="1"/>
</dbReference>
<dbReference type="GO" id="GO:0008270">
    <property type="term" value="F:zinc ion binding"/>
    <property type="evidence" value="ECO:0007669"/>
    <property type="project" value="UniProtKB-KW"/>
</dbReference>
<accession>A0A914LQJ8</accession>
<dbReference type="PANTHER" id="PTHR47662:SF1">
    <property type="entry name" value="RING-TYPE DOMAIN-CONTAINING PROTEIN"/>
    <property type="match status" value="1"/>
</dbReference>
<keyword evidence="2" id="KW-0862">Zinc</keyword>
<dbReference type="Proteomes" id="UP000887563">
    <property type="component" value="Unplaced"/>
</dbReference>
<keyword evidence="1 3" id="KW-0479">Metal-binding</keyword>
<dbReference type="InterPro" id="IPR013083">
    <property type="entry name" value="Znf_RING/FYVE/PHD"/>
</dbReference>
<dbReference type="Gene3D" id="3.30.40.10">
    <property type="entry name" value="Zinc/RING finger domain, C3HC4 (zinc finger)"/>
    <property type="match status" value="1"/>
</dbReference>
<evidence type="ECO:0000259" key="4">
    <source>
        <dbReference type="PROSITE" id="PS50089"/>
    </source>
</evidence>
<dbReference type="AlphaFoldDB" id="A0A914LQJ8"/>
<feature type="domain" description="RING-type" evidence="4">
    <location>
        <begin position="139"/>
        <end position="182"/>
    </location>
</feature>
<reference evidence="6" key="1">
    <citation type="submission" date="2022-11" db="UniProtKB">
        <authorList>
            <consortium name="WormBaseParasite"/>
        </authorList>
    </citation>
    <scope>IDENTIFICATION</scope>
</reference>
<sequence>MCYPLHHAAYCKQLQHLLMSEFDIPYSSLPEGDKICSICHEEYDCVINWALSDNENRYKCPLCREKIEFNEAHKEFKERMKKAGFTFDDDVTILSVRSYRQIIFRCKNNPNIHQMELSHLLLGGLVMPFSFLPENKKICKICHQEFKENRFISKLKCGHIFHEDCIVDGLVNQKSYKCPTCHKKLFIRKNILKYIQILLIN</sequence>
<protein>
    <submittedName>
        <fullName evidence="6">RING-type domain-containing protein</fullName>
    </submittedName>
</protein>
<evidence type="ECO:0000313" key="5">
    <source>
        <dbReference type="Proteomes" id="UP000887563"/>
    </source>
</evidence>
<evidence type="ECO:0000313" key="6">
    <source>
        <dbReference type="WBParaSite" id="Minc3s00714g16440"/>
    </source>
</evidence>